<reference evidence="1 2" key="1">
    <citation type="submission" date="2015-01" db="EMBL/GenBank/DDBJ databases">
        <title>Evolution of Trichinella species and genotypes.</title>
        <authorList>
            <person name="Korhonen P.K."/>
            <person name="Edoardo P."/>
            <person name="Giuseppe L.R."/>
            <person name="Gasser R.B."/>
        </authorList>
    </citation>
    <scope>NUCLEOTIDE SEQUENCE [LARGE SCALE GENOMIC DNA]</scope>
    <source>
        <strain evidence="1">ISS1980</strain>
    </source>
</reference>
<accession>A0A0V1M861</accession>
<evidence type="ECO:0000313" key="2">
    <source>
        <dbReference type="Proteomes" id="UP000054843"/>
    </source>
</evidence>
<name>A0A0V1M861_9BILA</name>
<keyword evidence="2" id="KW-1185">Reference proteome</keyword>
<gene>
    <name evidence="1" type="ORF">T10_256</name>
</gene>
<dbReference type="Proteomes" id="UP000054843">
    <property type="component" value="Unassembled WGS sequence"/>
</dbReference>
<organism evidence="1 2">
    <name type="scientific">Trichinella papuae</name>
    <dbReference type="NCBI Taxonomy" id="268474"/>
    <lineage>
        <taxon>Eukaryota</taxon>
        <taxon>Metazoa</taxon>
        <taxon>Ecdysozoa</taxon>
        <taxon>Nematoda</taxon>
        <taxon>Enoplea</taxon>
        <taxon>Dorylaimia</taxon>
        <taxon>Trichinellida</taxon>
        <taxon>Trichinellidae</taxon>
        <taxon>Trichinella</taxon>
    </lineage>
</organism>
<dbReference type="AlphaFoldDB" id="A0A0V1M861"/>
<protein>
    <submittedName>
        <fullName evidence="1">Uncharacterized protein</fullName>
    </submittedName>
</protein>
<comment type="caution">
    <text evidence="1">The sequence shown here is derived from an EMBL/GenBank/DDBJ whole genome shotgun (WGS) entry which is preliminary data.</text>
</comment>
<proteinExistence type="predicted"/>
<dbReference type="STRING" id="268474.A0A0V1M861"/>
<evidence type="ECO:0000313" key="1">
    <source>
        <dbReference type="EMBL" id="KRZ67859.1"/>
    </source>
</evidence>
<sequence>MYQVRPPFQSNSVHSLGSLQVVVVKGPRRSLLGRNCFKPLVQDLSQETRHEPAQNVMDAWPEATESWTRIHADFFGLTGVRIVPSTSSVAAIEIFRELFATHGLPDCLEVGAHDYWLVFYYLITQRRTLGLTSNPAEFLIKRKLKTCLDRILPNNTEIAKRKLYRDFKIDEHVLARCCNQQNKWTKAKIVKRIGRLLYIVGTETGLLWKRHVDQI</sequence>
<dbReference type="EMBL" id="JYDO01000183">
    <property type="protein sequence ID" value="KRZ67859.1"/>
    <property type="molecule type" value="Genomic_DNA"/>
</dbReference>